<dbReference type="InterPro" id="IPR001623">
    <property type="entry name" value="DnaJ_domain"/>
</dbReference>
<dbReference type="InterPro" id="IPR050817">
    <property type="entry name" value="DjlA_DnaK_co-chaperone"/>
</dbReference>
<dbReference type="EMBL" id="AGSI01000019">
    <property type="protein sequence ID" value="EIE19499.1"/>
    <property type="molecule type" value="Genomic_DNA"/>
</dbReference>
<dbReference type="STRING" id="574566.I0YM80"/>
<dbReference type="SMART" id="SM00271">
    <property type="entry name" value="DnaJ"/>
    <property type="match status" value="1"/>
</dbReference>
<dbReference type="SUPFAM" id="SSF46565">
    <property type="entry name" value="Chaperone J-domain"/>
    <property type="match status" value="1"/>
</dbReference>
<dbReference type="Pfam" id="PF00226">
    <property type="entry name" value="DnaJ"/>
    <property type="match status" value="1"/>
</dbReference>
<feature type="domain" description="J" evidence="1">
    <location>
        <begin position="15"/>
        <end position="83"/>
    </location>
</feature>
<dbReference type="PANTHER" id="PTHR24074">
    <property type="entry name" value="CO-CHAPERONE PROTEIN DJLA"/>
    <property type="match status" value="1"/>
</dbReference>
<evidence type="ECO:0000313" key="2">
    <source>
        <dbReference type="EMBL" id="EIE19499.1"/>
    </source>
</evidence>
<dbReference type="Gene3D" id="1.10.287.110">
    <property type="entry name" value="DnaJ domain"/>
    <property type="match status" value="1"/>
</dbReference>
<dbReference type="KEGG" id="csl:COCSUDRAFT_19772"/>
<dbReference type="PRINTS" id="PR00625">
    <property type="entry name" value="JDOMAIN"/>
</dbReference>
<keyword evidence="3" id="KW-1185">Reference proteome</keyword>
<name>I0YM80_COCSC</name>
<proteinExistence type="predicted"/>
<reference evidence="2 3" key="1">
    <citation type="journal article" date="2012" name="Genome Biol.">
        <title>The genome of the polar eukaryotic microalga coccomyxa subellipsoidea reveals traits of cold adaptation.</title>
        <authorList>
            <person name="Blanc G."/>
            <person name="Agarkova I."/>
            <person name="Grimwood J."/>
            <person name="Kuo A."/>
            <person name="Brueggeman A."/>
            <person name="Dunigan D."/>
            <person name="Gurnon J."/>
            <person name="Ladunga I."/>
            <person name="Lindquist E."/>
            <person name="Lucas S."/>
            <person name="Pangilinan J."/>
            <person name="Proschold T."/>
            <person name="Salamov A."/>
            <person name="Schmutz J."/>
            <person name="Weeks D."/>
            <person name="Yamada T."/>
            <person name="Claverie J.M."/>
            <person name="Grigoriev I."/>
            <person name="Van Etten J."/>
            <person name="Lomsadze A."/>
            <person name="Borodovsky M."/>
        </authorList>
    </citation>
    <scope>NUCLEOTIDE SEQUENCE [LARGE SCALE GENOMIC DNA]</scope>
    <source>
        <strain evidence="2 3">C-169</strain>
    </source>
</reference>
<dbReference type="AlphaFoldDB" id="I0YM80"/>
<sequence length="96" mass="10696">MSVAQRAAKLETEPNHYAVLGVPSTATTADIKQAFRQLALKYHPDKASTPGQKAASDKLFRLVSSAHTVLADKDQRRMFDLTLLRRQINARGRHVI</sequence>
<comment type="caution">
    <text evidence="2">The sequence shown here is derived from an EMBL/GenBank/DDBJ whole genome shotgun (WGS) entry which is preliminary data.</text>
</comment>
<evidence type="ECO:0000259" key="1">
    <source>
        <dbReference type="PROSITE" id="PS50076"/>
    </source>
</evidence>
<dbReference type="InterPro" id="IPR036869">
    <property type="entry name" value="J_dom_sf"/>
</dbReference>
<dbReference type="PROSITE" id="PS50076">
    <property type="entry name" value="DNAJ_2"/>
    <property type="match status" value="1"/>
</dbReference>
<accession>I0YM80</accession>
<gene>
    <name evidence="2" type="ORF">COCSUDRAFT_19772</name>
</gene>
<dbReference type="Proteomes" id="UP000007264">
    <property type="component" value="Unassembled WGS sequence"/>
</dbReference>
<protein>
    <submittedName>
        <fullName evidence="2">DnaJ-domain-containing protein</fullName>
    </submittedName>
</protein>
<dbReference type="RefSeq" id="XP_005644043.1">
    <property type="nucleotide sequence ID" value="XM_005643986.1"/>
</dbReference>
<dbReference type="CDD" id="cd06257">
    <property type="entry name" value="DnaJ"/>
    <property type="match status" value="1"/>
</dbReference>
<dbReference type="eggNOG" id="KOG0714">
    <property type="taxonomic scope" value="Eukaryota"/>
</dbReference>
<organism evidence="2 3">
    <name type="scientific">Coccomyxa subellipsoidea (strain C-169)</name>
    <name type="common">Green microalga</name>
    <dbReference type="NCBI Taxonomy" id="574566"/>
    <lineage>
        <taxon>Eukaryota</taxon>
        <taxon>Viridiplantae</taxon>
        <taxon>Chlorophyta</taxon>
        <taxon>core chlorophytes</taxon>
        <taxon>Trebouxiophyceae</taxon>
        <taxon>Trebouxiophyceae incertae sedis</taxon>
        <taxon>Coccomyxaceae</taxon>
        <taxon>Coccomyxa</taxon>
        <taxon>Coccomyxa subellipsoidea</taxon>
    </lineage>
</organism>
<evidence type="ECO:0000313" key="3">
    <source>
        <dbReference type="Proteomes" id="UP000007264"/>
    </source>
</evidence>
<dbReference type="OrthoDB" id="442087at2759"/>
<dbReference type="GeneID" id="17037467"/>